<keyword evidence="18" id="KW-1185">Reference proteome</keyword>
<dbReference type="InterPro" id="IPR001753">
    <property type="entry name" value="Enoyl-CoA_hydra/iso"/>
</dbReference>
<dbReference type="SUPFAM" id="SSF51735">
    <property type="entry name" value="NAD(P)-binding Rossmann-fold domains"/>
    <property type="match status" value="1"/>
</dbReference>
<dbReference type="RefSeq" id="WP_090058954.1">
    <property type="nucleotide sequence ID" value="NZ_FORH01000001.1"/>
</dbReference>
<dbReference type="InterPro" id="IPR036291">
    <property type="entry name" value="NAD(P)-bd_dom_sf"/>
</dbReference>
<keyword evidence="7" id="KW-0520">NAD</keyword>
<evidence type="ECO:0000256" key="7">
    <source>
        <dbReference type="ARBA" id="ARBA00023027"/>
    </source>
</evidence>
<evidence type="ECO:0000256" key="11">
    <source>
        <dbReference type="ARBA" id="ARBA00023239"/>
    </source>
</evidence>
<dbReference type="UniPathway" id="UPA00659"/>
<evidence type="ECO:0000256" key="5">
    <source>
        <dbReference type="ARBA" id="ARBA00022963"/>
    </source>
</evidence>
<evidence type="ECO:0000256" key="13">
    <source>
        <dbReference type="ARBA" id="ARBA00049556"/>
    </source>
</evidence>
<evidence type="ECO:0000259" key="15">
    <source>
        <dbReference type="Pfam" id="PF00725"/>
    </source>
</evidence>
<dbReference type="Proteomes" id="UP000199630">
    <property type="component" value="Unassembled WGS sequence"/>
</dbReference>
<proteinExistence type="predicted"/>
<dbReference type="SUPFAM" id="SSF52096">
    <property type="entry name" value="ClpP/crotonase"/>
    <property type="match status" value="1"/>
</dbReference>
<dbReference type="InterPro" id="IPR029045">
    <property type="entry name" value="ClpP/crotonase-like_dom_sf"/>
</dbReference>
<dbReference type="OrthoDB" id="9771883at2"/>
<dbReference type="InterPro" id="IPR006176">
    <property type="entry name" value="3-OHacyl-CoA_DH_NAD-bd"/>
</dbReference>
<comment type="subcellular location">
    <subcellularLocation>
        <location evidence="1">Peroxisome</location>
    </subcellularLocation>
</comment>
<accession>A0A1I3M4A9</accession>
<name>A0A1I3M4A9_9RHOB</name>
<evidence type="ECO:0000313" key="17">
    <source>
        <dbReference type="EMBL" id="SFI91575.1"/>
    </source>
</evidence>
<reference evidence="18" key="1">
    <citation type="submission" date="2016-10" db="EMBL/GenBank/DDBJ databases">
        <authorList>
            <person name="Varghese N."/>
            <person name="Submissions S."/>
        </authorList>
    </citation>
    <scope>NUCLEOTIDE SEQUENCE [LARGE SCALE GENOMIC DNA]</scope>
    <source>
        <strain evidence="18">DSM 26471</strain>
    </source>
</reference>
<keyword evidence="10" id="KW-0413">Isomerase</keyword>
<keyword evidence="12" id="KW-0511">Multifunctional enzyme</keyword>
<organism evidence="17 18">
    <name type="scientific">Celeribacter neptunius</name>
    <dbReference type="NCBI Taxonomy" id="588602"/>
    <lineage>
        <taxon>Bacteria</taxon>
        <taxon>Pseudomonadati</taxon>
        <taxon>Pseudomonadota</taxon>
        <taxon>Alphaproteobacteria</taxon>
        <taxon>Rhodobacterales</taxon>
        <taxon>Roseobacteraceae</taxon>
        <taxon>Celeribacter</taxon>
    </lineage>
</organism>
<evidence type="ECO:0000259" key="16">
    <source>
        <dbReference type="Pfam" id="PF02737"/>
    </source>
</evidence>
<dbReference type="Pfam" id="PF00378">
    <property type="entry name" value="ECH_1"/>
    <property type="match status" value="1"/>
</dbReference>
<dbReference type="AlphaFoldDB" id="A0A1I3M4A9"/>
<keyword evidence="11" id="KW-0456">Lyase</keyword>
<evidence type="ECO:0000256" key="4">
    <source>
        <dbReference type="ARBA" id="ARBA00022832"/>
    </source>
</evidence>
<evidence type="ECO:0000256" key="10">
    <source>
        <dbReference type="ARBA" id="ARBA00023235"/>
    </source>
</evidence>
<evidence type="ECO:0000256" key="2">
    <source>
        <dbReference type="ARBA" id="ARBA00005005"/>
    </source>
</evidence>
<keyword evidence="5" id="KW-0442">Lipid degradation</keyword>
<comment type="catalytic activity">
    <reaction evidence="13">
        <text>a (3S)-3-hydroxyacyl-CoA + NAD(+) = a 3-oxoacyl-CoA + NADH + H(+)</text>
        <dbReference type="Rhea" id="RHEA:22432"/>
        <dbReference type="ChEBI" id="CHEBI:15378"/>
        <dbReference type="ChEBI" id="CHEBI:57318"/>
        <dbReference type="ChEBI" id="CHEBI:57540"/>
        <dbReference type="ChEBI" id="CHEBI:57945"/>
        <dbReference type="ChEBI" id="CHEBI:90726"/>
        <dbReference type="EC" id="1.1.1.35"/>
    </reaction>
</comment>
<dbReference type="GO" id="GO:0070403">
    <property type="term" value="F:NAD+ binding"/>
    <property type="evidence" value="ECO:0007669"/>
    <property type="project" value="InterPro"/>
</dbReference>
<keyword evidence="6" id="KW-0560">Oxidoreductase</keyword>
<evidence type="ECO:0000313" key="18">
    <source>
        <dbReference type="Proteomes" id="UP000199630"/>
    </source>
</evidence>
<feature type="domain" description="3-hydroxyacyl-CoA dehydrogenase C-terminal" evidence="15">
    <location>
        <begin position="500"/>
        <end position="561"/>
    </location>
</feature>
<protein>
    <submittedName>
        <fullName evidence="17">3-hydroxyacyl-CoA dehydrogenase</fullName>
    </submittedName>
</protein>
<keyword evidence="9" id="KW-0576">Peroxisome</keyword>
<feature type="compositionally biased region" description="Low complexity" evidence="14">
    <location>
        <begin position="16"/>
        <end position="27"/>
    </location>
</feature>
<dbReference type="PANTHER" id="PTHR23309">
    <property type="entry name" value="3-HYDROXYACYL-COA DEHYROGENASE"/>
    <property type="match status" value="1"/>
</dbReference>
<evidence type="ECO:0000256" key="6">
    <source>
        <dbReference type="ARBA" id="ARBA00023002"/>
    </source>
</evidence>
<dbReference type="Gene3D" id="1.10.1040.50">
    <property type="match status" value="1"/>
</dbReference>
<sequence length="704" mass="75033">MLERKMREQSNSGTEQGQNGAGARAGAPQVVIGRDGEVALLRLSHRPGNQLGLEMRRALLEAIEHADSSEEIKAIVLMGDGPSFCTGFAPQALVGVEKDPSLNMLCDRIERCSKPVVASLHGITLEAGLALALAAHYRVMGRSAHLGAPEVTFGLVPTGGVTQRLPRLIGARPALEILLSGRTLAGPQAEKLGLVDTLAANRAGEAAIAFAHRCVTEGRGPRPSRDVMTGIADGAGFLQEINSRREAIRNVRIAAPGRIIDCVEAALMLPFEAGVQREDIAREDSFATEDAQALRHAFLAEERVARLRHGEGAEPQEIEAIGLIGAGSLALGVALSALDHGIEVRMIGADPDQLVHAEQRIANAYTRAVQQGQMTEEIRAARLAAFSAGQKLGVLTDVQLVLDATGGTVEARGRMLARVEEFMAQDAVLATVADRGFAGLAQALAHPERFLGLHVFMPSQAIRVIELARPSGVTPEAVATAHGFVRELGKIPVVVRARDGLVANVVQEAAWSAVDVLLLMGARPARIDRVMRDYGFPVGPCEVMDALGLDNMTGAVAQFLAGEGRRGKAAGQGFYDYVDETQGSDEAAEAILADLRQQGGVAAITVSDQDIVDRIILAEANAGARLLQAGIVERPDEIDVVMMLAKGFPRFHGGPMQAADRMGILRAENRLKSFAPAAPDIWEPATIWREFFKNGDNFEKLNLL</sequence>
<gene>
    <name evidence="17" type="ORF">SAMN04487991_1234</name>
</gene>
<dbReference type="GO" id="GO:0016853">
    <property type="term" value="F:isomerase activity"/>
    <property type="evidence" value="ECO:0007669"/>
    <property type="project" value="UniProtKB-KW"/>
</dbReference>
<dbReference type="STRING" id="588602.SAMN04487991_1234"/>
<dbReference type="PANTHER" id="PTHR23309:SF49">
    <property type="entry name" value="PEROXISOMAL BIFUNCTIONAL ENZYME"/>
    <property type="match status" value="1"/>
</dbReference>
<comment type="subunit">
    <text evidence="3">Monomer.</text>
</comment>
<feature type="domain" description="3-hydroxyacyl-CoA dehydrogenase C-terminal" evidence="15">
    <location>
        <begin position="611"/>
        <end position="697"/>
    </location>
</feature>
<evidence type="ECO:0000256" key="8">
    <source>
        <dbReference type="ARBA" id="ARBA00023098"/>
    </source>
</evidence>
<evidence type="ECO:0000256" key="9">
    <source>
        <dbReference type="ARBA" id="ARBA00023140"/>
    </source>
</evidence>
<dbReference type="GO" id="GO:0003857">
    <property type="term" value="F:(3S)-3-hydroxyacyl-CoA dehydrogenase (NAD+) activity"/>
    <property type="evidence" value="ECO:0007669"/>
    <property type="project" value="UniProtKB-EC"/>
</dbReference>
<dbReference type="InterPro" id="IPR008927">
    <property type="entry name" value="6-PGluconate_DH-like_C_sf"/>
</dbReference>
<dbReference type="EMBL" id="FORH01000001">
    <property type="protein sequence ID" value="SFI91575.1"/>
    <property type="molecule type" value="Genomic_DNA"/>
</dbReference>
<dbReference type="Gene3D" id="3.40.50.720">
    <property type="entry name" value="NAD(P)-binding Rossmann-like Domain"/>
    <property type="match status" value="1"/>
</dbReference>
<dbReference type="InterPro" id="IPR006108">
    <property type="entry name" value="3HC_DH_C"/>
</dbReference>
<keyword evidence="8" id="KW-0443">Lipid metabolism</keyword>
<dbReference type="GO" id="GO:0004300">
    <property type="term" value="F:enoyl-CoA hydratase activity"/>
    <property type="evidence" value="ECO:0007669"/>
    <property type="project" value="UniProtKB-ARBA"/>
</dbReference>
<dbReference type="SUPFAM" id="SSF48179">
    <property type="entry name" value="6-phosphogluconate dehydrogenase C-terminal domain-like"/>
    <property type="match status" value="2"/>
</dbReference>
<dbReference type="GO" id="GO:0006635">
    <property type="term" value="P:fatty acid beta-oxidation"/>
    <property type="evidence" value="ECO:0007669"/>
    <property type="project" value="UniProtKB-UniPathway"/>
</dbReference>
<dbReference type="CDD" id="cd06558">
    <property type="entry name" value="crotonase-like"/>
    <property type="match status" value="1"/>
</dbReference>
<comment type="pathway">
    <text evidence="2">Lipid metabolism; fatty acid beta-oxidation.</text>
</comment>
<feature type="region of interest" description="Disordered" evidence="14">
    <location>
        <begin position="1"/>
        <end position="27"/>
    </location>
</feature>
<dbReference type="Gene3D" id="3.90.226.10">
    <property type="entry name" value="2-enoyl-CoA Hydratase, Chain A, domain 1"/>
    <property type="match status" value="1"/>
</dbReference>
<dbReference type="Pfam" id="PF00725">
    <property type="entry name" value="3HCDH"/>
    <property type="match status" value="2"/>
</dbReference>
<keyword evidence="4" id="KW-0276">Fatty acid metabolism</keyword>
<evidence type="ECO:0000256" key="1">
    <source>
        <dbReference type="ARBA" id="ARBA00004275"/>
    </source>
</evidence>
<evidence type="ECO:0000256" key="14">
    <source>
        <dbReference type="SAM" id="MobiDB-lite"/>
    </source>
</evidence>
<dbReference type="Pfam" id="PF02737">
    <property type="entry name" value="3HCDH_N"/>
    <property type="match status" value="1"/>
</dbReference>
<feature type="domain" description="3-hydroxyacyl-CoA dehydrogenase NAD binding" evidence="16">
    <location>
        <begin position="321"/>
        <end position="496"/>
    </location>
</feature>
<evidence type="ECO:0000256" key="12">
    <source>
        <dbReference type="ARBA" id="ARBA00023268"/>
    </source>
</evidence>
<evidence type="ECO:0000256" key="3">
    <source>
        <dbReference type="ARBA" id="ARBA00011245"/>
    </source>
</evidence>